<dbReference type="SMART" id="SM00028">
    <property type="entry name" value="TPR"/>
    <property type="match status" value="6"/>
</dbReference>
<protein>
    <recommendedName>
        <fullName evidence="5">Stress-induced-phosphoprotein 1</fullName>
    </recommendedName>
</protein>
<dbReference type="Gene3D" id="1.10.260.100">
    <property type="match status" value="1"/>
</dbReference>
<feature type="domain" description="STI1" evidence="8">
    <location>
        <begin position="325"/>
        <end position="364"/>
    </location>
</feature>
<dbReference type="Pfam" id="PF13181">
    <property type="entry name" value="TPR_8"/>
    <property type="match status" value="1"/>
</dbReference>
<feature type="repeat" description="TPR" evidence="6">
    <location>
        <begin position="196"/>
        <end position="229"/>
    </location>
</feature>
<evidence type="ECO:0000256" key="3">
    <source>
        <dbReference type="ARBA" id="ARBA00022737"/>
    </source>
</evidence>
<dbReference type="PROSITE" id="PS50005">
    <property type="entry name" value="TPR"/>
    <property type="match status" value="4"/>
</dbReference>
<dbReference type="InterPro" id="IPR006636">
    <property type="entry name" value="STI1_HS-bd"/>
</dbReference>
<feature type="non-terminal residue" evidence="10">
    <location>
        <position position="1"/>
    </location>
</feature>
<dbReference type="Pfam" id="PF00515">
    <property type="entry name" value="TPR_1"/>
    <property type="match status" value="1"/>
</dbReference>
<evidence type="ECO:0000256" key="7">
    <source>
        <dbReference type="SAM" id="MobiDB-lite"/>
    </source>
</evidence>
<dbReference type="PANTHER" id="PTHR22904">
    <property type="entry name" value="TPR REPEAT CONTAINING PROTEIN"/>
    <property type="match status" value="1"/>
</dbReference>
<dbReference type="Pfam" id="PF13424">
    <property type="entry name" value="TPR_12"/>
    <property type="match status" value="1"/>
</dbReference>
<dbReference type="Proteomes" id="UP000694865">
    <property type="component" value="Unplaced"/>
</dbReference>
<sequence>KINDPRVMTTLSVLLGVNLMTSEDDEPPTYNDSKPKAAPATKKQKPEPMDTEEMDPDKKKSLELKGMGNEAYKKKEFDNAIEYYDKAIELDKSNITLLTNKAAVYFEKKEYDLCIKECEKAIEVGRENRADYKLIAKAFARIGNAYMKLEDYANAKTFYNKSLTEHRTADTLKKLQQVEKVEKERERLLYIDPEKSLVEKTAGNECFKKGQYPEAVKHYTEAIKRAPDDAKLYSNRAACYTKLAEFSLGLKDCDECIKLDPTFIKGYIRKGAILLALKENGKAMSAYQKAIDLDPSCQEAIDGYSRCVSSQSSDPEEIRQNAMQDPEVQQIMQDPAMRMILEQMQQNPSALREHLKNPAIAAKIQKLLDVGLIAIH</sequence>
<keyword evidence="9" id="KW-1185">Reference proteome</keyword>
<feature type="repeat" description="TPR" evidence="6">
    <location>
        <begin position="61"/>
        <end position="94"/>
    </location>
</feature>
<evidence type="ECO:0000256" key="5">
    <source>
        <dbReference type="ARBA" id="ARBA00026193"/>
    </source>
</evidence>
<keyword evidence="3" id="KW-0677">Repeat</keyword>
<dbReference type="SUPFAM" id="SSF48452">
    <property type="entry name" value="TPR-like"/>
    <property type="match status" value="2"/>
</dbReference>
<organism evidence="9 10">
    <name type="scientific">Saccoglossus kowalevskii</name>
    <name type="common">Acorn worm</name>
    <dbReference type="NCBI Taxonomy" id="10224"/>
    <lineage>
        <taxon>Eukaryota</taxon>
        <taxon>Metazoa</taxon>
        <taxon>Hemichordata</taxon>
        <taxon>Enteropneusta</taxon>
        <taxon>Harrimaniidae</taxon>
        <taxon>Saccoglossus</taxon>
    </lineage>
</organism>
<evidence type="ECO:0000256" key="1">
    <source>
        <dbReference type="ARBA" id="ARBA00004496"/>
    </source>
</evidence>
<feature type="repeat" description="TPR" evidence="6">
    <location>
        <begin position="136"/>
        <end position="169"/>
    </location>
</feature>
<gene>
    <name evidence="10" type="primary">LOC100374768</name>
</gene>
<keyword evidence="4 6" id="KW-0802">TPR repeat</keyword>
<evidence type="ECO:0000313" key="10">
    <source>
        <dbReference type="RefSeq" id="XP_002733893.2"/>
    </source>
</evidence>
<accession>A0ABM0GNJ8</accession>
<reference evidence="10" key="1">
    <citation type="submission" date="2025-08" db="UniProtKB">
        <authorList>
            <consortium name="RefSeq"/>
        </authorList>
    </citation>
    <scope>IDENTIFICATION</scope>
    <source>
        <tissue evidence="10">Testes</tissue>
    </source>
</reference>
<evidence type="ECO:0000256" key="6">
    <source>
        <dbReference type="PROSITE-ProRule" id="PRU00339"/>
    </source>
</evidence>
<dbReference type="GeneID" id="100374768"/>
<comment type="subcellular location">
    <subcellularLocation>
        <location evidence="1">Cytoplasm</location>
    </subcellularLocation>
</comment>
<dbReference type="SMART" id="SM00727">
    <property type="entry name" value="STI1"/>
    <property type="match status" value="1"/>
</dbReference>
<evidence type="ECO:0000256" key="2">
    <source>
        <dbReference type="ARBA" id="ARBA00022490"/>
    </source>
</evidence>
<proteinExistence type="predicted"/>
<feature type="repeat" description="TPR" evidence="6">
    <location>
        <begin position="264"/>
        <end position="297"/>
    </location>
</feature>
<keyword evidence="2" id="KW-0963">Cytoplasm</keyword>
<feature type="region of interest" description="Disordered" evidence="7">
    <location>
        <begin position="19"/>
        <end position="64"/>
    </location>
</feature>
<evidence type="ECO:0000259" key="8">
    <source>
        <dbReference type="SMART" id="SM00727"/>
    </source>
</evidence>
<dbReference type="InterPro" id="IPR041243">
    <property type="entry name" value="STI1/HOP_DP"/>
</dbReference>
<dbReference type="PANTHER" id="PTHR22904:SF523">
    <property type="entry name" value="STRESS-INDUCED-PHOSPHOPROTEIN 1"/>
    <property type="match status" value="1"/>
</dbReference>
<dbReference type="InterPro" id="IPR011990">
    <property type="entry name" value="TPR-like_helical_dom_sf"/>
</dbReference>
<dbReference type="InterPro" id="IPR019734">
    <property type="entry name" value="TPR_rpt"/>
</dbReference>
<dbReference type="RefSeq" id="XP_002733893.2">
    <property type="nucleotide sequence ID" value="XM_002733847.2"/>
</dbReference>
<dbReference type="Gene3D" id="1.25.40.10">
    <property type="entry name" value="Tetratricopeptide repeat domain"/>
    <property type="match status" value="2"/>
</dbReference>
<dbReference type="Pfam" id="PF17830">
    <property type="entry name" value="STI1-HOP_DP"/>
    <property type="match status" value="1"/>
</dbReference>
<evidence type="ECO:0000313" key="9">
    <source>
        <dbReference type="Proteomes" id="UP000694865"/>
    </source>
</evidence>
<evidence type="ECO:0000256" key="4">
    <source>
        <dbReference type="ARBA" id="ARBA00022803"/>
    </source>
</evidence>
<dbReference type="Pfam" id="PF13414">
    <property type="entry name" value="TPR_11"/>
    <property type="match status" value="1"/>
</dbReference>
<name>A0ABM0GNJ8_SACKO</name>